<accession>A0ABT7PHU8</accession>
<reference evidence="3 4" key="1">
    <citation type="submission" date="2023-06" db="EMBL/GenBank/DDBJ databases">
        <title>Roseiconus lacunae JC819 isolated from Gulf of Mannar region, Tamil Nadu.</title>
        <authorList>
            <person name="Pk S."/>
            <person name="Ch S."/>
            <person name="Ch V.R."/>
        </authorList>
    </citation>
    <scope>NUCLEOTIDE SEQUENCE [LARGE SCALE GENOMIC DNA]</scope>
    <source>
        <strain evidence="3 4">JC819</strain>
    </source>
</reference>
<evidence type="ECO:0000256" key="2">
    <source>
        <dbReference type="SAM" id="SignalP"/>
    </source>
</evidence>
<dbReference type="Gene3D" id="3.40.50.1820">
    <property type="entry name" value="alpha/beta hydrolase"/>
    <property type="match status" value="1"/>
</dbReference>
<feature type="region of interest" description="Disordered" evidence="1">
    <location>
        <begin position="35"/>
        <end position="70"/>
    </location>
</feature>
<dbReference type="InterPro" id="IPR050583">
    <property type="entry name" value="Mycobacterial_A85_antigen"/>
</dbReference>
<evidence type="ECO:0000256" key="1">
    <source>
        <dbReference type="SAM" id="MobiDB-lite"/>
    </source>
</evidence>
<name>A0ABT7PHU8_9BACT</name>
<keyword evidence="4" id="KW-1185">Reference proteome</keyword>
<feature type="chain" id="PRO_5047334936" evidence="2">
    <location>
        <begin position="37"/>
        <end position="325"/>
    </location>
</feature>
<organism evidence="3 4">
    <name type="scientific">Roseiconus lacunae</name>
    <dbReference type="NCBI Taxonomy" id="2605694"/>
    <lineage>
        <taxon>Bacteria</taxon>
        <taxon>Pseudomonadati</taxon>
        <taxon>Planctomycetota</taxon>
        <taxon>Planctomycetia</taxon>
        <taxon>Pirellulales</taxon>
        <taxon>Pirellulaceae</taxon>
        <taxon>Roseiconus</taxon>
    </lineage>
</organism>
<dbReference type="Proteomes" id="UP001239462">
    <property type="component" value="Unassembled WGS sequence"/>
</dbReference>
<feature type="compositionally biased region" description="Basic and acidic residues" evidence="1">
    <location>
        <begin position="39"/>
        <end position="53"/>
    </location>
</feature>
<feature type="signal peptide" evidence="2">
    <location>
        <begin position="1"/>
        <end position="36"/>
    </location>
</feature>
<sequence length="325" mass="36267">MNCSPPIQWPRSLSLLGMLLLAAWTLSIASSSQLNAQDASREASTGEKTEPKKYVHGPDSQPDDAVPRGKVTQHVWLDSKVYPGTKRRYSVYVPAQYDGDTPAALMVFQDGHAFEGRAGDFRLPVVFDNLIAKGDMPVTIAVMVDPGYRSELPEKRGWRPRPENRSVEYDSMNGDYAEFLLTEILPAVEKDFAITSNPELRAICGNSSGGICAFSVAWHRPDQFRKVLSHIGSFVNIRGGHHYPAMIRKTEPKPIRVFLQDGENDLDNSHGNWPLANKQMAKALEFAGYDYKLVFGTGAHNGNHGGAIFPDSLRWLWRGWKEQQP</sequence>
<gene>
    <name evidence="3" type="ORF">QTN89_11590</name>
</gene>
<proteinExistence type="predicted"/>
<keyword evidence="3" id="KW-0378">Hydrolase</keyword>
<evidence type="ECO:0000313" key="4">
    <source>
        <dbReference type="Proteomes" id="UP001239462"/>
    </source>
</evidence>
<evidence type="ECO:0000313" key="3">
    <source>
        <dbReference type="EMBL" id="MDM4016078.1"/>
    </source>
</evidence>
<keyword evidence="2" id="KW-0732">Signal</keyword>
<dbReference type="RefSeq" id="WP_289163683.1">
    <property type="nucleotide sequence ID" value="NZ_JASZZN010000007.1"/>
</dbReference>
<dbReference type="GO" id="GO:0016787">
    <property type="term" value="F:hydrolase activity"/>
    <property type="evidence" value="ECO:0007669"/>
    <property type="project" value="UniProtKB-KW"/>
</dbReference>
<dbReference type="PANTHER" id="PTHR48098">
    <property type="entry name" value="ENTEROCHELIN ESTERASE-RELATED"/>
    <property type="match status" value="1"/>
</dbReference>
<dbReference type="Pfam" id="PF00756">
    <property type="entry name" value="Esterase"/>
    <property type="match status" value="1"/>
</dbReference>
<dbReference type="SUPFAM" id="SSF53474">
    <property type="entry name" value="alpha/beta-Hydrolases"/>
    <property type="match status" value="1"/>
</dbReference>
<dbReference type="PANTHER" id="PTHR48098:SF3">
    <property type="entry name" value="IRON(III) ENTEROBACTIN ESTERASE"/>
    <property type="match status" value="1"/>
</dbReference>
<comment type="caution">
    <text evidence="3">The sequence shown here is derived from an EMBL/GenBank/DDBJ whole genome shotgun (WGS) entry which is preliminary data.</text>
</comment>
<dbReference type="InterPro" id="IPR029058">
    <property type="entry name" value="AB_hydrolase_fold"/>
</dbReference>
<protein>
    <submittedName>
        <fullName evidence="3">Alpha/beta hydrolase-fold protein</fullName>
    </submittedName>
</protein>
<dbReference type="EMBL" id="JASZZN010000007">
    <property type="protein sequence ID" value="MDM4016078.1"/>
    <property type="molecule type" value="Genomic_DNA"/>
</dbReference>
<dbReference type="InterPro" id="IPR000801">
    <property type="entry name" value="Esterase-like"/>
</dbReference>